<keyword evidence="11 15" id="KW-0135">Cellulose biosynthesis</keyword>
<dbReference type="RefSeq" id="WP_180153163.1">
    <property type="nucleotide sequence ID" value="NZ_JACCEM010000001.1"/>
</dbReference>
<dbReference type="PANTHER" id="PTHR39083">
    <property type="entry name" value="CYCLIC DI-GMP-BINDING PROTEIN"/>
    <property type="match status" value="1"/>
</dbReference>
<dbReference type="EMBL" id="JACCEM010000001">
    <property type="protein sequence ID" value="NYT47978.1"/>
    <property type="molecule type" value="Genomic_DNA"/>
</dbReference>
<evidence type="ECO:0000256" key="15">
    <source>
        <dbReference type="RuleBase" id="RU365021"/>
    </source>
</evidence>
<keyword evidence="12 15" id="KW-1133">Transmembrane helix</keyword>
<evidence type="ECO:0000256" key="8">
    <source>
        <dbReference type="ARBA" id="ARBA00022519"/>
    </source>
</evidence>
<evidence type="ECO:0000256" key="4">
    <source>
        <dbReference type="ARBA" id="ARBA00010714"/>
    </source>
</evidence>
<comment type="subunit">
    <text evidence="5 15">Tightly associated with the cellulose synthase catalytic subunit.</text>
</comment>
<feature type="transmembrane region" description="Helical" evidence="15">
    <location>
        <begin position="716"/>
        <end position="734"/>
    </location>
</feature>
<evidence type="ECO:0000256" key="7">
    <source>
        <dbReference type="ARBA" id="ARBA00022475"/>
    </source>
</evidence>
<dbReference type="GO" id="GO:0030244">
    <property type="term" value="P:cellulose biosynthetic process"/>
    <property type="evidence" value="ECO:0007669"/>
    <property type="project" value="UniProtKB-KW"/>
</dbReference>
<dbReference type="Gene3D" id="2.60.120.260">
    <property type="entry name" value="Galactose-binding domain-like"/>
    <property type="match status" value="2"/>
</dbReference>
<feature type="chain" id="PRO_5033096268" description="Cyclic di-GMP-binding protein" evidence="15">
    <location>
        <begin position="29"/>
        <end position="749"/>
    </location>
</feature>
<evidence type="ECO:0000313" key="17">
    <source>
        <dbReference type="Proteomes" id="UP000559809"/>
    </source>
</evidence>
<evidence type="ECO:0000313" key="16">
    <source>
        <dbReference type="EMBL" id="NYT47978.1"/>
    </source>
</evidence>
<keyword evidence="10 15" id="KW-0812">Transmembrane</keyword>
<dbReference type="AlphaFoldDB" id="A0A853FTG0"/>
<keyword evidence="13 15" id="KW-0472">Membrane</keyword>
<dbReference type="NCBIfam" id="NF008323">
    <property type="entry name" value="PRK11114.1-1"/>
    <property type="match status" value="1"/>
</dbReference>
<organism evidence="16 17">
    <name type="scientific">Parapusillimonas granuli</name>
    <dbReference type="NCBI Taxonomy" id="380911"/>
    <lineage>
        <taxon>Bacteria</taxon>
        <taxon>Pseudomonadati</taxon>
        <taxon>Pseudomonadota</taxon>
        <taxon>Betaproteobacteria</taxon>
        <taxon>Burkholderiales</taxon>
        <taxon>Alcaligenaceae</taxon>
        <taxon>Parapusillimonas</taxon>
    </lineage>
</organism>
<keyword evidence="7 15" id="KW-1003">Cell membrane</keyword>
<reference evidence="16 17" key="1">
    <citation type="submission" date="2020-07" db="EMBL/GenBank/DDBJ databases">
        <title>Taxonomic revisions and descriptions of new bacterial species based on genomic comparisons in the high-G+C-content subgroup of the family Alcaligenaceae.</title>
        <authorList>
            <person name="Szabo A."/>
            <person name="Felfoldi T."/>
        </authorList>
    </citation>
    <scope>NUCLEOTIDE SEQUENCE [LARGE SCALE GENOMIC DNA]</scope>
    <source>
        <strain evidence="16 17">LMG 24012</strain>
    </source>
</reference>
<dbReference type="UniPathway" id="UPA00694"/>
<dbReference type="GO" id="GO:0005886">
    <property type="term" value="C:plasma membrane"/>
    <property type="evidence" value="ECO:0007669"/>
    <property type="project" value="UniProtKB-SubCell"/>
</dbReference>
<evidence type="ECO:0000256" key="14">
    <source>
        <dbReference type="ARBA" id="ARBA00033444"/>
    </source>
</evidence>
<evidence type="ECO:0000256" key="13">
    <source>
        <dbReference type="ARBA" id="ARBA00023136"/>
    </source>
</evidence>
<evidence type="ECO:0000256" key="2">
    <source>
        <dbReference type="ARBA" id="ARBA00004377"/>
    </source>
</evidence>
<proteinExistence type="inferred from homology"/>
<name>A0A853FTG0_9BURK</name>
<dbReference type="NCBIfam" id="NF008325">
    <property type="entry name" value="PRK11114.1-3"/>
    <property type="match status" value="1"/>
</dbReference>
<comment type="similarity">
    <text evidence="4 15">Belongs to the AcsB/BcsB family.</text>
</comment>
<evidence type="ECO:0000256" key="6">
    <source>
        <dbReference type="ARBA" id="ARBA00021844"/>
    </source>
</evidence>
<protein>
    <recommendedName>
        <fullName evidence="6 15">Cyclic di-GMP-binding protein</fullName>
    </recommendedName>
    <alternativeName>
        <fullName evidence="14 15">Cellulose synthase regulatory subunit</fullName>
    </alternativeName>
</protein>
<accession>A0A853FTG0</accession>
<gene>
    <name evidence="16" type="primary">bcsB</name>
    <name evidence="16" type="ORF">H0A72_01500</name>
</gene>
<feature type="signal peptide" evidence="15">
    <location>
        <begin position="1"/>
        <end position="28"/>
    </location>
</feature>
<comment type="pathway">
    <text evidence="3 15">Glycan metabolism; bacterial cellulose biosynthesis.</text>
</comment>
<sequence>MLSFPRASCSWFLALLAVLALAHAPLRAQELKPGKSLTLDLPRLAQGSEFKLYGIRNRQVLEFTLRSDQLVTQADLNLVFTPSPALLPKLSHLRVYLNDELMGVVPVDEALAGRQQRHTLALDPQFLASFNRVSLEFVGHYTDICEDLAHSSLWLDISRQTNSVIDQQALPLANDLAYFPEPFFDKNDMAAQELPFVFAGTPSMARLQAASVLASYFGSQAKWKSLRFPVSYGALPSGHAVILAVNGQRPEVLRSYPDVDGPTVEMISAPDNPHQKLLLVLGRDDEDLSTAVAGLALGGPLFRGQSVRVDEVATLAPRKPYDAPNWMPTDRPVQFSELREYPNQFEAEGLRPPPITLRLNLPPDLFVWRNNGIPMDIRYRYTAPRTEDDSRLTLSLNGRYVDSYPLAPEAAHTGLARIRLPVLGNDAATSDESLIIPALKIGTHNEIRFDFSYASTLGASQQGMCKTMLPVDARAAIDGDSIIDFSGYEHYLEMPNLGAFASSGFPFSRMADLSETVAVMPPEPTPAQAAVLLETVAHIGSQVGYPAYKLRIMDDWQAAGQIDADLLWIGRAPEGFRRRPDANLLLEDTMSRLRVPRRSGWGGGETYPSRQYAGRGDADPVSQVGVRASAPIAAIVGMQSNRFPQRSLVGLMAATDDDYALLGNAITDSGKRDAMQGSVVIVRESGVSGATVGPRYFTGRLGWWQLIWFHLSDRPILLSGIAVLAVVLVAFLLWKSLRWVARRRLAKDA</sequence>
<evidence type="ECO:0000256" key="9">
    <source>
        <dbReference type="ARBA" id="ARBA00022636"/>
    </source>
</evidence>
<dbReference type="GO" id="GO:0006011">
    <property type="term" value="P:UDP-alpha-D-glucose metabolic process"/>
    <property type="evidence" value="ECO:0007669"/>
    <property type="project" value="InterPro"/>
</dbReference>
<dbReference type="PANTHER" id="PTHR39083:SF1">
    <property type="entry name" value="CYCLIC DI-GMP-BINDING PROTEIN"/>
    <property type="match status" value="1"/>
</dbReference>
<evidence type="ECO:0000256" key="12">
    <source>
        <dbReference type="ARBA" id="ARBA00022989"/>
    </source>
</evidence>
<comment type="subcellular location">
    <subcellularLocation>
        <location evidence="2">Cell inner membrane</location>
        <topology evidence="2">Single-pass membrane protein</topology>
    </subcellularLocation>
</comment>
<keyword evidence="8 15" id="KW-0997">Cell inner membrane</keyword>
<dbReference type="InterPro" id="IPR018513">
    <property type="entry name" value="Cell_synthase_bac"/>
</dbReference>
<evidence type="ECO:0000256" key="10">
    <source>
        <dbReference type="ARBA" id="ARBA00022692"/>
    </source>
</evidence>
<keyword evidence="9 15" id="KW-0973">c-di-GMP</keyword>
<evidence type="ECO:0000256" key="11">
    <source>
        <dbReference type="ARBA" id="ARBA00022916"/>
    </source>
</evidence>
<keyword evidence="17" id="KW-1185">Reference proteome</keyword>
<dbReference type="InterPro" id="IPR003920">
    <property type="entry name" value="Cell_synth_B"/>
</dbReference>
<dbReference type="Pfam" id="PF03170">
    <property type="entry name" value="BcsB"/>
    <property type="match status" value="1"/>
</dbReference>
<comment type="function">
    <text evidence="1 15">Binds the cellulose synthase activator, bis-(3'-5') cyclic diguanylic acid (c-di-GMP).</text>
</comment>
<evidence type="ECO:0000256" key="5">
    <source>
        <dbReference type="ARBA" id="ARBA00011437"/>
    </source>
</evidence>
<dbReference type="PRINTS" id="PR01440">
    <property type="entry name" value="CELLSNTHASEB"/>
</dbReference>
<evidence type="ECO:0000256" key="3">
    <source>
        <dbReference type="ARBA" id="ARBA00005186"/>
    </source>
</evidence>
<evidence type="ECO:0000256" key="1">
    <source>
        <dbReference type="ARBA" id="ARBA00002057"/>
    </source>
</evidence>
<keyword evidence="15" id="KW-0732">Signal</keyword>
<dbReference type="Proteomes" id="UP000559809">
    <property type="component" value="Unassembled WGS sequence"/>
</dbReference>
<comment type="caution">
    <text evidence="16">The sequence shown here is derived from an EMBL/GenBank/DDBJ whole genome shotgun (WGS) entry which is preliminary data.</text>
</comment>